<dbReference type="SMART" id="SM00342">
    <property type="entry name" value="HTH_ARAC"/>
    <property type="match status" value="1"/>
</dbReference>
<keyword evidence="3" id="KW-0804">Transcription</keyword>
<evidence type="ECO:0000259" key="4">
    <source>
        <dbReference type="PROSITE" id="PS01124"/>
    </source>
</evidence>
<dbReference type="InterPro" id="IPR020449">
    <property type="entry name" value="Tscrpt_reg_AraC-type_HTH"/>
</dbReference>
<dbReference type="SUPFAM" id="SSF46689">
    <property type="entry name" value="Homeodomain-like"/>
    <property type="match status" value="2"/>
</dbReference>
<organism evidence="5 6">
    <name type="scientific">[Eubacterium] hominis</name>
    <dbReference type="NCBI Taxonomy" id="2764325"/>
    <lineage>
        <taxon>Bacteria</taxon>
        <taxon>Bacillati</taxon>
        <taxon>Bacillota</taxon>
        <taxon>Erysipelotrichia</taxon>
        <taxon>Erysipelotrichales</taxon>
        <taxon>Erysipelotrichaceae</taxon>
        <taxon>Amedibacillus</taxon>
    </lineage>
</organism>
<keyword evidence="2" id="KW-0238">DNA-binding</keyword>
<accession>A0A7G9GJA6</accession>
<evidence type="ECO:0000256" key="1">
    <source>
        <dbReference type="ARBA" id="ARBA00023015"/>
    </source>
</evidence>
<dbReference type="PANTHER" id="PTHR43280:SF2">
    <property type="entry name" value="HTH-TYPE TRANSCRIPTIONAL REGULATOR EXSA"/>
    <property type="match status" value="1"/>
</dbReference>
<dbReference type="InterPro" id="IPR037923">
    <property type="entry name" value="HTH-like"/>
</dbReference>
<dbReference type="PANTHER" id="PTHR43280">
    <property type="entry name" value="ARAC-FAMILY TRANSCRIPTIONAL REGULATOR"/>
    <property type="match status" value="1"/>
</dbReference>
<evidence type="ECO:0000313" key="6">
    <source>
        <dbReference type="Proteomes" id="UP000515856"/>
    </source>
</evidence>
<dbReference type="EMBL" id="CP060636">
    <property type="protein sequence ID" value="QNM10888.1"/>
    <property type="molecule type" value="Genomic_DNA"/>
</dbReference>
<dbReference type="GO" id="GO:0003700">
    <property type="term" value="F:DNA-binding transcription factor activity"/>
    <property type="evidence" value="ECO:0007669"/>
    <property type="project" value="InterPro"/>
</dbReference>
<dbReference type="Gene3D" id="1.10.10.60">
    <property type="entry name" value="Homeodomain-like"/>
    <property type="match status" value="2"/>
</dbReference>
<dbReference type="InterPro" id="IPR009057">
    <property type="entry name" value="Homeodomain-like_sf"/>
</dbReference>
<dbReference type="PRINTS" id="PR00032">
    <property type="entry name" value="HTHARAC"/>
</dbReference>
<keyword evidence="1" id="KW-0805">Transcription regulation</keyword>
<keyword evidence="6" id="KW-1185">Reference proteome</keyword>
<dbReference type="InterPro" id="IPR018060">
    <property type="entry name" value="HTH_AraC"/>
</dbReference>
<dbReference type="InterPro" id="IPR014710">
    <property type="entry name" value="RmlC-like_jellyroll"/>
</dbReference>
<dbReference type="InterPro" id="IPR018062">
    <property type="entry name" value="HTH_AraC-typ_CS"/>
</dbReference>
<name>A0A7G9GJA6_9FIRM</name>
<evidence type="ECO:0000313" key="5">
    <source>
        <dbReference type="EMBL" id="QNM10888.1"/>
    </source>
</evidence>
<dbReference type="PROSITE" id="PS01124">
    <property type="entry name" value="HTH_ARAC_FAMILY_2"/>
    <property type="match status" value="1"/>
</dbReference>
<dbReference type="PROSITE" id="PS00041">
    <property type="entry name" value="HTH_ARAC_FAMILY_1"/>
    <property type="match status" value="1"/>
</dbReference>
<sequence>MSIKRYQFKGHQQIEKMNFHLLYISTSLYEKDWHSTPHAHHCTELFYVLRGRGSFQANEEIFDIKEDDLIIVNPNVMHTEMSKNTEPLEYIVLGIEGLQFTTLTKQGEQDDYSVHNYYNYKHEILFYLKTLLQEIEHEDEEYEIVCQDLLEVLIINMVRRTKANMIVAPSQKITKECRFVEQYINNHFREDITLELLSEKSYMNKYYLVHVFKQYKGVSPINYLISKRVECAKELLETTNYPIAQIAESSGFSSQSYFSQVFKKATNMSPNEYRKRYD</sequence>
<dbReference type="AlphaFoldDB" id="A0A7G9GJA6"/>
<dbReference type="KEGG" id="ehn:H9Q80_11415"/>
<evidence type="ECO:0000256" key="3">
    <source>
        <dbReference type="ARBA" id="ARBA00023163"/>
    </source>
</evidence>
<gene>
    <name evidence="5" type="ORF">H9Q80_11415</name>
</gene>
<protein>
    <submittedName>
        <fullName evidence="5">Helix-turn-helix transcriptional regulator</fullName>
    </submittedName>
</protein>
<reference evidence="5 6" key="1">
    <citation type="submission" date="2020-08" db="EMBL/GenBank/DDBJ databases">
        <authorList>
            <person name="Liu C."/>
            <person name="Sun Q."/>
        </authorList>
    </citation>
    <scope>NUCLEOTIDE SEQUENCE [LARGE SCALE GENOMIC DNA]</scope>
    <source>
        <strain evidence="5 6">NSJ-61</strain>
    </source>
</reference>
<proteinExistence type="predicted"/>
<dbReference type="Pfam" id="PF12833">
    <property type="entry name" value="HTH_18"/>
    <property type="match status" value="1"/>
</dbReference>
<feature type="domain" description="HTH araC/xylS-type" evidence="4">
    <location>
        <begin position="178"/>
        <end position="276"/>
    </location>
</feature>
<dbReference type="Gene3D" id="2.60.120.10">
    <property type="entry name" value="Jelly Rolls"/>
    <property type="match status" value="1"/>
</dbReference>
<dbReference type="GO" id="GO:0043565">
    <property type="term" value="F:sequence-specific DNA binding"/>
    <property type="evidence" value="ECO:0007669"/>
    <property type="project" value="InterPro"/>
</dbReference>
<dbReference type="Pfam" id="PF02311">
    <property type="entry name" value="AraC_binding"/>
    <property type="match status" value="1"/>
</dbReference>
<evidence type="ECO:0000256" key="2">
    <source>
        <dbReference type="ARBA" id="ARBA00023125"/>
    </source>
</evidence>
<dbReference type="SUPFAM" id="SSF51215">
    <property type="entry name" value="Regulatory protein AraC"/>
    <property type="match status" value="1"/>
</dbReference>
<dbReference type="InterPro" id="IPR003313">
    <property type="entry name" value="AraC-bd"/>
</dbReference>
<dbReference type="Proteomes" id="UP000515856">
    <property type="component" value="Chromosome"/>
</dbReference>
<dbReference type="RefSeq" id="WP_117453361.1">
    <property type="nucleotide sequence ID" value="NZ_CP060636.1"/>
</dbReference>